<dbReference type="RefSeq" id="WP_342678006.1">
    <property type="nucleotide sequence ID" value="NZ_JBCGCU010000007.1"/>
</dbReference>
<feature type="signal peptide" evidence="1">
    <location>
        <begin position="1"/>
        <end position="21"/>
    </location>
</feature>
<proteinExistence type="predicted"/>
<name>A0ABU9N147_9GAMM</name>
<evidence type="ECO:0000313" key="3">
    <source>
        <dbReference type="Proteomes" id="UP001447008"/>
    </source>
</evidence>
<evidence type="ECO:0000256" key="1">
    <source>
        <dbReference type="SAM" id="SignalP"/>
    </source>
</evidence>
<feature type="chain" id="PRO_5046867645" evidence="1">
    <location>
        <begin position="22"/>
        <end position="276"/>
    </location>
</feature>
<protein>
    <submittedName>
        <fullName evidence="2">Uncharacterized protein</fullName>
    </submittedName>
</protein>
<sequence>MYNLKWAFFIVLSAFTMPLSASECEQVSMQLSHEYNTFSQYRFEQSPLARYQLKVRLEAPEQCVYRLQISSQNQYVLLHSGAQLRYRLLNEQFNAWQQSSPLTGGKELTLIGELDGHQIARAGIYRDLLTFELMLGDSLVSSQSYELEGEIEQHLQLAWLGAQATHAFVDLGELKSGQYYGHLPQLFIQANVPVALEISSLNQGKLVHQTTEKWRVGYMMELLGQWANLESPWRGNTPLVQNQTLLPLAIELEQFDQLAAGNYQDTVTIRLVPQQF</sequence>
<keyword evidence="3" id="KW-1185">Reference proteome</keyword>
<gene>
    <name evidence="2" type="ORF">WCN91_08140</name>
</gene>
<accession>A0ABU9N147</accession>
<dbReference type="Proteomes" id="UP001447008">
    <property type="component" value="Unassembled WGS sequence"/>
</dbReference>
<comment type="caution">
    <text evidence="2">The sequence shown here is derived from an EMBL/GenBank/DDBJ whole genome shotgun (WGS) entry which is preliminary data.</text>
</comment>
<evidence type="ECO:0000313" key="2">
    <source>
        <dbReference type="EMBL" id="MEM0515403.1"/>
    </source>
</evidence>
<dbReference type="EMBL" id="JBCGCU010000007">
    <property type="protein sequence ID" value="MEM0515403.1"/>
    <property type="molecule type" value="Genomic_DNA"/>
</dbReference>
<organism evidence="2 3">
    <name type="scientific">Pseudoalteromonas qingdaonensis</name>
    <dbReference type="NCBI Taxonomy" id="3131913"/>
    <lineage>
        <taxon>Bacteria</taxon>
        <taxon>Pseudomonadati</taxon>
        <taxon>Pseudomonadota</taxon>
        <taxon>Gammaproteobacteria</taxon>
        <taxon>Alteromonadales</taxon>
        <taxon>Pseudoalteromonadaceae</taxon>
        <taxon>Pseudoalteromonas</taxon>
    </lineage>
</organism>
<reference evidence="2 3" key="1">
    <citation type="submission" date="2024-03" db="EMBL/GenBank/DDBJ databases">
        <title>Pseudoalteromonas qingdaonensis sp. nov., isolated from the intestines of marine benthic organisms.</title>
        <authorList>
            <person name="Lin X."/>
            <person name="Fang S."/>
            <person name="Hu X."/>
        </authorList>
    </citation>
    <scope>NUCLEOTIDE SEQUENCE [LARGE SCALE GENOMIC DNA]</scope>
    <source>
        <strain evidence="2 3">YIC-827</strain>
    </source>
</reference>
<keyword evidence="1" id="KW-0732">Signal</keyword>